<evidence type="ECO:0000256" key="4">
    <source>
        <dbReference type="ARBA" id="ARBA00022840"/>
    </source>
</evidence>
<evidence type="ECO:0000313" key="11">
    <source>
        <dbReference type="EMBL" id="MDI5967043.1"/>
    </source>
</evidence>
<gene>
    <name evidence="11" type="ORF">POF43_030680</name>
</gene>
<feature type="domain" description="ABC transmembrane type-1" evidence="10">
    <location>
        <begin position="740"/>
        <end position="1022"/>
    </location>
</feature>
<proteinExistence type="predicted"/>
<dbReference type="Pfam" id="PF00664">
    <property type="entry name" value="ABC_membrane"/>
    <property type="match status" value="2"/>
</dbReference>
<feature type="compositionally biased region" description="Low complexity" evidence="7">
    <location>
        <begin position="588"/>
        <end position="627"/>
    </location>
</feature>
<feature type="domain" description="ABC transporter" evidence="9">
    <location>
        <begin position="344"/>
        <end position="578"/>
    </location>
</feature>
<comment type="subcellular location">
    <subcellularLocation>
        <location evidence="1">Cell membrane</location>
        <topology evidence="1">Multi-pass membrane protein</topology>
    </subcellularLocation>
</comment>
<feature type="transmembrane region" description="Helical" evidence="8">
    <location>
        <begin position="879"/>
        <end position="897"/>
    </location>
</feature>
<feature type="transmembrane region" description="Helical" evidence="8">
    <location>
        <begin position="164"/>
        <end position="181"/>
    </location>
</feature>
<dbReference type="SUPFAM" id="SSF52540">
    <property type="entry name" value="P-loop containing nucleoside triphosphate hydrolases"/>
    <property type="match status" value="2"/>
</dbReference>
<dbReference type="Gene3D" id="1.20.1560.10">
    <property type="entry name" value="ABC transporter type 1, transmembrane domain"/>
    <property type="match status" value="2"/>
</dbReference>
<keyword evidence="2 8" id="KW-0812">Transmembrane</keyword>
<feature type="region of interest" description="Disordered" evidence="7">
    <location>
        <begin position="583"/>
        <end position="627"/>
    </location>
</feature>
<evidence type="ECO:0000256" key="8">
    <source>
        <dbReference type="SAM" id="Phobius"/>
    </source>
</evidence>
<keyword evidence="6 8" id="KW-0472">Membrane</keyword>
<evidence type="ECO:0000256" key="2">
    <source>
        <dbReference type="ARBA" id="ARBA00022692"/>
    </source>
</evidence>
<keyword evidence="5 8" id="KW-1133">Transmembrane helix</keyword>
<feature type="region of interest" description="Disordered" evidence="7">
    <location>
        <begin position="651"/>
        <end position="690"/>
    </location>
</feature>
<accession>A0ABT6W8G2</accession>
<dbReference type="PROSITE" id="PS00211">
    <property type="entry name" value="ABC_TRANSPORTER_1"/>
    <property type="match status" value="1"/>
</dbReference>
<keyword evidence="4 11" id="KW-0067">ATP-binding</keyword>
<dbReference type="InterPro" id="IPR011527">
    <property type="entry name" value="ABC1_TM_dom"/>
</dbReference>
<evidence type="ECO:0000256" key="3">
    <source>
        <dbReference type="ARBA" id="ARBA00022741"/>
    </source>
</evidence>
<dbReference type="InterPro" id="IPR039421">
    <property type="entry name" value="Type_1_exporter"/>
</dbReference>
<keyword evidence="12" id="KW-1185">Reference proteome</keyword>
<reference evidence="11 12" key="1">
    <citation type="submission" date="2023-05" db="EMBL/GenBank/DDBJ databases">
        <title>Streptantibioticus silvisoli sp. nov., acidotolerant actinomycetes 1 from pine litter.</title>
        <authorList>
            <person name="Swiecimska M."/>
            <person name="Golinska P."/>
            <person name="Sangal V."/>
            <person name="Wachnowicz B."/>
            <person name="Goodfellow M."/>
        </authorList>
    </citation>
    <scope>NUCLEOTIDE SEQUENCE [LARGE SCALE GENOMIC DNA]</scope>
    <source>
        <strain evidence="11 12">SL54</strain>
    </source>
</reference>
<dbReference type="GO" id="GO:0005524">
    <property type="term" value="F:ATP binding"/>
    <property type="evidence" value="ECO:0007669"/>
    <property type="project" value="UniProtKB-KW"/>
</dbReference>
<organism evidence="11 12">
    <name type="scientific">Streptantibioticus silvisoli</name>
    <dbReference type="NCBI Taxonomy" id="2705255"/>
    <lineage>
        <taxon>Bacteria</taxon>
        <taxon>Bacillati</taxon>
        <taxon>Actinomycetota</taxon>
        <taxon>Actinomycetes</taxon>
        <taxon>Kitasatosporales</taxon>
        <taxon>Streptomycetaceae</taxon>
        <taxon>Streptantibioticus</taxon>
    </lineage>
</organism>
<evidence type="ECO:0000256" key="5">
    <source>
        <dbReference type="ARBA" id="ARBA00022989"/>
    </source>
</evidence>
<dbReference type="Pfam" id="PF00005">
    <property type="entry name" value="ABC_tran"/>
    <property type="match status" value="2"/>
</dbReference>
<feature type="transmembrane region" description="Helical" evidence="8">
    <location>
        <begin position="137"/>
        <end position="158"/>
    </location>
</feature>
<dbReference type="PANTHER" id="PTHR24221:SF629">
    <property type="entry name" value="MULTIDRUG EFFLUX ATP-BINDING_PERMEASE PROTEIN RV0194"/>
    <property type="match status" value="1"/>
</dbReference>
<comment type="caution">
    <text evidence="11">The sequence shown here is derived from an EMBL/GenBank/DDBJ whole genome shotgun (WGS) entry which is preliminary data.</text>
</comment>
<feature type="transmembrane region" description="Helical" evidence="8">
    <location>
        <begin position="958"/>
        <end position="983"/>
    </location>
</feature>
<protein>
    <submittedName>
        <fullName evidence="11">ABC transporter ATP-binding protein</fullName>
    </submittedName>
</protein>
<feature type="domain" description="ABC transmembrane type-1" evidence="10">
    <location>
        <begin position="29"/>
        <end position="309"/>
    </location>
</feature>
<dbReference type="CDD" id="cd18543">
    <property type="entry name" value="ABC_6TM_Rv0194_D1_like"/>
    <property type="match status" value="1"/>
</dbReference>
<dbReference type="EMBL" id="JAAGKO020000070">
    <property type="protein sequence ID" value="MDI5967043.1"/>
    <property type="molecule type" value="Genomic_DNA"/>
</dbReference>
<feature type="domain" description="ABC transporter" evidence="9">
    <location>
        <begin position="1058"/>
        <end position="1295"/>
    </location>
</feature>
<evidence type="ECO:0000259" key="9">
    <source>
        <dbReference type="PROSITE" id="PS50893"/>
    </source>
</evidence>
<dbReference type="Gene3D" id="3.40.50.300">
    <property type="entry name" value="P-loop containing nucleotide triphosphate hydrolases"/>
    <property type="match status" value="2"/>
</dbReference>
<dbReference type="InterPro" id="IPR017871">
    <property type="entry name" value="ABC_transporter-like_CS"/>
</dbReference>
<evidence type="ECO:0000256" key="6">
    <source>
        <dbReference type="ARBA" id="ARBA00023136"/>
    </source>
</evidence>
<dbReference type="PROSITE" id="PS50929">
    <property type="entry name" value="ABC_TM1F"/>
    <property type="match status" value="2"/>
</dbReference>
<feature type="transmembrane region" description="Helical" evidence="8">
    <location>
        <begin position="849"/>
        <end position="873"/>
    </location>
</feature>
<sequence>MTQETGTSGQRGWLRRISSDCWRYRRDVLIALGASLGGMAITALVPLLPKVIIDDVIVHHTRSMGPWALLMVLAAVIVYAMTYLRRYYGGRLALHVQHDLRTGMFDTLTRLDGSRQDELDTGQVVGRATSDLQLIQGMLFMLPMMIGNVLLFVLSLVVMALLSPLLTVIALAVAPALWFLANRSRTRLFPATWYAQGQAAAVAGVVDGAVTGVRVVKGFGQEAQEQQKLRRVSRLLFAARLRTVRLNSRYNPALQAVPALGQVAMLALGGWMAVNGRISLGTFVAFSTYLAQLTGPVRMLTTMLTVGQQARAGVERVYELIDTEPRVTESATAHDLPGTADADVEFDDVTFGYDDDRPVLDHFSLRVEAGETVAVVGASGSGKSTVSLLLPRFYDVTGGAVRVGGTDVRDLTFASLRGAIGMVPEDSFLFSDSVRANILYGSPGTGEDQLLAATRAAQAHGFISALPAGYDTVVGEQGLTLSGGQRQRVALARAVLTNPRLLLLDDATSAVDARVEAEIHDALREVMRGRTTLLIAHRRSSLALADRIAVLDRGRLADIGTHDELEARCPLYRRLLTDPDELAGDAYTPDPAGLTAAADTTAASTSVSTSDPASASAPTPASASTSASACPDRLVAAGLAADAGAPDSVAAGGITPELWRRPDSDAPGAGGDRTAASGAPAGPGLAGAMTGMPATPELLARVAALPPATDTPDIDEDRAHAPDTHFGLRALLRGFGLPLLVSLILVSVDAVGSLVLPVLVRHGIDQGLDRFAIGAVWSASLLGLVVVIAQWAAQVGENQMTGRTGERVLYALRLKIFAQLQRLGLDFYERELTGRIMTRMTTDVDALSSFLQTGLVTAVVSLLTFFGILVALFVIDVQLALIVFVTLPPLIAATVVFRRKSVRAYNLARDKVGIVNSDLQEHVAGLRVVQAFRGEAAGAARFAARSDEYRQARIRGQWYISVYFPFVQLLSSLAAALVLIIGAGRYHQGTLTAGALVAYLLYIDLFFSPVQQLSQVFDGYQQATVSLGRINELLRQPTTTPAPADPRPVPADGLRGEVVFDDVRFAYGRSEDAEAALSGVTLRVPPGQTVAFVGETGAGKSTLVKLVARFYDVTGGAVRVDGTDLRDLDLTGYRRRLGVVPQEPYLFPGTVRDAVAYGRPDASDAEVEAAARAVGAHDMIAGLSDGYLHRVGERGRNLSAGQRQLIALARAELVDPDILLLDEATAALDLATEALVNAAADRLAVRRTTLVVAHRLTTAARADRVVVMDHGRVVEDGTHDELLAQDGHYAALWRTFTGEPAPTAA</sequence>
<evidence type="ECO:0000259" key="10">
    <source>
        <dbReference type="PROSITE" id="PS50929"/>
    </source>
</evidence>
<name>A0ABT6W8G2_9ACTN</name>
<feature type="transmembrane region" description="Helical" evidence="8">
    <location>
        <begin position="28"/>
        <end position="47"/>
    </location>
</feature>
<dbReference type="PROSITE" id="PS50893">
    <property type="entry name" value="ABC_TRANSPORTER_2"/>
    <property type="match status" value="2"/>
</dbReference>
<dbReference type="CDD" id="cd18546">
    <property type="entry name" value="ABC_6TM_Rv0194_D2_like"/>
    <property type="match status" value="1"/>
</dbReference>
<feature type="transmembrane region" description="Helical" evidence="8">
    <location>
        <begin position="771"/>
        <end position="793"/>
    </location>
</feature>
<dbReference type="InterPro" id="IPR003439">
    <property type="entry name" value="ABC_transporter-like_ATP-bd"/>
</dbReference>
<evidence type="ECO:0000256" key="7">
    <source>
        <dbReference type="SAM" id="MobiDB-lite"/>
    </source>
</evidence>
<feature type="transmembrane region" description="Helical" evidence="8">
    <location>
        <begin position="67"/>
        <end position="84"/>
    </location>
</feature>
<feature type="transmembrane region" description="Helical" evidence="8">
    <location>
        <begin position="735"/>
        <end position="759"/>
    </location>
</feature>
<dbReference type="Proteomes" id="UP001156398">
    <property type="component" value="Unassembled WGS sequence"/>
</dbReference>
<dbReference type="PANTHER" id="PTHR24221">
    <property type="entry name" value="ATP-BINDING CASSETTE SUB-FAMILY B"/>
    <property type="match status" value="1"/>
</dbReference>
<evidence type="ECO:0000256" key="1">
    <source>
        <dbReference type="ARBA" id="ARBA00004651"/>
    </source>
</evidence>
<keyword evidence="3" id="KW-0547">Nucleotide-binding</keyword>
<feature type="compositionally biased region" description="Low complexity" evidence="7">
    <location>
        <begin position="674"/>
        <end position="690"/>
    </location>
</feature>
<dbReference type="InterPro" id="IPR003593">
    <property type="entry name" value="AAA+_ATPase"/>
</dbReference>
<dbReference type="SUPFAM" id="SSF90123">
    <property type="entry name" value="ABC transporter transmembrane region"/>
    <property type="match status" value="2"/>
</dbReference>
<dbReference type="SMART" id="SM00382">
    <property type="entry name" value="AAA"/>
    <property type="match status" value="2"/>
</dbReference>
<evidence type="ECO:0000313" key="12">
    <source>
        <dbReference type="Proteomes" id="UP001156398"/>
    </source>
</evidence>
<dbReference type="InterPro" id="IPR036640">
    <property type="entry name" value="ABC1_TM_sf"/>
</dbReference>
<dbReference type="InterPro" id="IPR027417">
    <property type="entry name" value="P-loop_NTPase"/>
</dbReference>